<keyword evidence="2" id="KW-1185">Reference proteome</keyword>
<proteinExistence type="predicted"/>
<dbReference type="InterPro" id="IPR052896">
    <property type="entry name" value="GGT-like_enzyme"/>
</dbReference>
<reference evidence="1 2" key="1">
    <citation type="journal article" date="2016" name="Antonie Van Leeuwenhoek">
        <title>Dongia soli sp. nov., isolated from soil from Dokdo, Korea.</title>
        <authorList>
            <person name="Kim D.U."/>
            <person name="Lee H."/>
            <person name="Kim H."/>
            <person name="Kim S.G."/>
            <person name="Ka J.O."/>
        </authorList>
    </citation>
    <scope>NUCLEOTIDE SEQUENCE [LARGE SCALE GENOMIC DNA]</scope>
    <source>
        <strain evidence="1 2">D78</strain>
    </source>
</reference>
<dbReference type="PRINTS" id="PR01210">
    <property type="entry name" value="GGTRANSPTASE"/>
</dbReference>
<name>A0ABU5EFW5_9PROT</name>
<dbReference type="SUPFAM" id="SSF56235">
    <property type="entry name" value="N-terminal nucleophile aminohydrolases (Ntn hydrolases)"/>
    <property type="match status" value="1"/>
</dbReference>
<dbReference type="Proteomes" id="UP001279642">
    <property type="component" value="Unassembled WGS sequence"/>
</dbReference>
<dbReference type="PANTHER" id="PTHR43881:SF1">
    <property type="entry name" value="GAMMA-GLUTAMYLTRANSPEPTIDASE (AFU_ORTHOLOGUE AFUA_4G13580)"/>
    <property type="match status" value="1"/>
</dbReference>
<sequence length="599" mass="65128">MVTSRPEIVGNFGVVATTHWLSTTVGMTILERGGNAFDAAVAAGCVLHIVEPEQNGPGGDVPIILWSAAKRQVDVICGQGVAPAAASVGKIKDLGLDIMPGIGHIPAVVPGSFGAWMLLLQEYGTMSVRDVLSPAIEIARNGFHVKPEVSSILKNLAPFFREHWPSSAEVFLPGGKAPEADTMMSLPAQAKTYERIIAEAEAAGGNRERQIEAARRAWYDGFVAEAVDKFFRQPVMDTSGEAHAGFMTGQDLANWRATIEEPISTTYHQYEVFKPGPWAQSPVMLQQLALLRGFDLGSMEPTGPDFVHTVQECAKLAFADRDSFYGDPKFADVPLGVLLGEDYNAERRKLVTGQASLDLRPGTIGNFGGGIPQRDSGSTKVAHREAIVDAEPERTKSYADYLASKHGDTCHLDIIDRWGNMISATPSGGWLSGSPVVPGIGFSISVRGQMFWLDEGHPNGLEPGKRPRTTLTPSLATRHGEPYIAFGTPGGDQQDQWALHAFLRHVHHGLNLQAAIDAPSFYTQHLPSSFYPREWLPGHLAVESTFPDKTLAELNRRGHRLEIFGQWEHYNSVTMATRVGPVLRAGASPRRMQSYAIGR</sequence>
<dbReference type="InterPro" id="IPR043137">
    <property type="entry name" value="GGT_ssub_C"/>
</dbReference>
<organism evidence="1 2">
    <name type="scientific">Dongia soli</name>
    <dbReference type="NCBI Taxonomy" id="600628"/>
    <lineage>
        <taxon>Bacteria</taxon>
        <taxon>Pseudomonadati</taxon>
        <taxon>Pseudomonadota</taxon>
        <taxon>Alphaproteobacteria</taxon>
        <taxon>Rhodospirillales</taxon>
        <taxon>Dongiaceae</taxon>
        <taxon>Dongia</taxon>
    </lineage>
</organism>
<accession>A0ABU5EFW5</accession>
<evidence type="ECO:0000313" key="2">
    <source>
        <dbReference type="Proteomes" id="UP001279642"/>
    </source>
</evidence>
<evidence type="ECO:0000313" key="1">
    <source>
        <dbReference type="EMBL" id="MDY0884343.1"/>
    </source>
</evidence>
<gene>
    <name evidence="1" type="ORF">SMD27_15980</name>
</gene>
<dbReference type="RefSeq" id="WP_320509408.1">
    <property type="nucleotide sequence ID" value="NZ_JAXCLW010000004.1"/>
</dbReference>
<dbReference type="EMBL" id="JAXCLW010000004">
    <property type="protein sequence ID" value="MDY0884343.1"/>
    <property type="molecule type" value="Genomic_DNA"/>
</dbReference>
<dbReference type="Gene3D" id="1.10.246.130">
    <property type="match status" value="1"/>
</dbReference>
<dbReference type="InterPro" id="IPR029055">
    <property type="entry name" value="Ntn_hydrolases_N"/>
</dbReference>
<protein>
    <submittedName>
        <fullName evidence="1">Gamma-glutamyltransferase family protein</fullName>
    </submittedName>
</protein>
<dbReference type="Gene3D" id="3.60.20.40">
    <property type="match status" value="1"/>
</dbReference>
<dbReference type="Pfam" id="PF01019">
    <property type="entry name" value="G_glu_transpept"/>
    <property type="match status" value="1"/>
</dbReference>
<comment type="caution">
    <text evidence="1">The sequence shown here is derived from an EMBL/GenBank/DDBJ whole genome shotgun (WGS) entry which is preliminary data.</text>
</comment>
<dbReference type="PANTHER" id="PTHR43881">
    <property type="entry name" value="GAMMA-GLUTAMYLTRANSPEPTIDASE (AFU_ORTHOLOGUE AFUA_4G13580)"/>
    <property type="match status" value="1"/>
</dbReference>
<dbReference type="InterPro" id="IPR043138">
    <property type="entry name" value="GGT_lsub"/>
</dbReference>